<name>A0A3M0KNS1_HIRRU</name>
<keyword evidence="2" id="KW-1185">Reference proteome</keyword>
<reference evidence="1 2" key="1">
    <citation type="submission" date="2018-07" db="EMBL/GenBank/DDBJ databases">
        <title>A high quality draft genome assembly of the barn swallow (H. rustica rustica).</title>
        <authorList>
            <person name="Formenti G."/>
            <person name="Chiara M."/>
            <person name="Poveda L."/>
            <person name="Francoijs K.-J."/>
            <person name="Bonisoli-Alquati A."/>
            <person name="Canova L."/>
            <person name="Gianfranceschi L."/>
            <person name="Horner D.S."/>
            <person name="Saino N."/>
        </authorList>
    </citation>
    <scope>NUCLEOTIDE SEQUENCE [LARGE SCALE GENOMIC DNA]</scope>
    <source>
        <strain evidence="1">Chelidonia</strain>
        <tissue evidence="1">Blood</tissue>
    </source>
</reference>
<dbReference type="Proteomes" id="UP000269221">
    <property type="component" value="Unassembled WGS sequence"/>
</dbReference>
<dbReference type="AlphaFoldDB" id="A0A3M0KNS1"/>
<proteinExistence type="predicted"/>
<comment type="caution">
    <text evidence="1">The sequence shown here is derived from an EMBL/GenBank/DDBJ whole genome shotgun (WGS) entry which is preliminary data.</text>
</comment>
<sequence length="70" mass="7751">MDVRRVESISAQLEEASSTGGCDEFRMGIVLTSVTMIIQNPEIFTKAMVSFMTSFEDFQSLDKAVGNYSC</sequence>
<accession>A0A3M0KNS1</accession>
<organism evidence="1 2">
    <name type="scientific">Hirundo rustica rustica</name>
    <dbReference type="NCBI Taxonomy" id="333673"/>
    <lineage>
        <taxon>Eukaryota</taxon>
        <taxon>Metazoa</taxon>
        <taxon>Chordata</taxon>
        <taxon>Craniata</taxon>
        <taxon>Vertebrata</taxon>
        <taxon>Euteleostomi</taxon>
        <taxon>Archelosauria</taxon>
        <taxon>Archosauria</taxon>
        <taxon>Dinosauria</taxon>
        <taxon>Saurischia</taxon>
        <taxon>Theropoda</taxon>
        <taxon>Coelurosauria</taxon>
        <taxon>Aves</taxon>
        <taxon>Neognathae</taxon>
        <taxon>Neoaves</taxon>
        <taxon>Telluraves</taxon>
        <taxon>Australaves</taxon>
        <taxon>Passeriformes</taxon>
        <taxon>Sylvioidea</taxon>
        <taxon>Hirundinidae</taxon>
        <taxon>Hirundo</taxon>
    </lineage>
</organism>
<evidence type="ECO:0000313" key="2">
    <source>
        <dbReference type="Proteomes" id="UP000269221"/>
    </source>
</evidence>
<gene>
    <name evidence="1" type="ORF">DUI87_09373</name>
</gene>
<protein>
    <submittedName>
        <fullName evidence="1">Uncharacterized protein</fullName>
    </submittedName>
</protein>
<evidence type="ECO:0000313" key="1">
    <source>
        <dbReference type="EMBL" id="RMC14281.1"/>
    </source>
</evidence>
<dbReference type="EMBL" id="QRBI01000105">
    <property type="protein sequence ID" value="RMC14281.1"/>
    <property type="molecule type" value="Genomic_DNA"/>
</dbReference>